<dbReference type="Pfam" id="PF00360">
    <property type="entry name" value="PHY"/>
    <property type="match status" value="1"/>
</dbReference>
<evidence type="ECO:0000313" key="6">
    <source>
        <dbReference type="EMBL" id="MDO1447724.1"/>
    </source>
</evidence>
<dbReference type="Gene3D" id="3.30.450.20">
    <property type="entry name" value="PAS domain"/>
    <property type="match status" value="1"/>
</dbReference>
<dbReference type="PROSITE" id="PS50046">
    <property type="entry name" value="PHYTOCHROME_2"/>
    <property type="match status" value="1"/>
</dbReference>
<dbReference type="Gene3D" id="3.30.450.270">
    <property type="match status" value="1"/>
</dbReference>
<dbReference type="SUPFAM" id="SSF55781">
    <property type="entry name" value="GAF domain-like"/>
    <property type="match status" value="2"/>
</dbReference>
<dbReference type="Pfam" id="PF08446">
    <property type="entry name" value="PAS_2"/>
    <property type="match status" value="1"/>
</dbReference>
<dbReference type="PANTHER" id="PTHR43065">
    <property type="entry name" value="SENSOR HISTIDINE KINASE"/>
    <property type="match status" value="1"/>
</dbReference>
<dbReference type="InterPro" id="IPR001294">
    <property type="entry name" value="Phytochrome"/>
</dbReference>
<keyword evidence="7" id="KW-1185">Reference proteome</keyword>
<dbReference type="SMART" id="SM00065">
    <property type="entry name" value="GAF"/>
    <property type="match status" value="1"/>
</dbReference>
<dbReference type="Gene3D" id="3.30.450.40">
    <property type="match status" value="1"/>
</dbReference>
<dbReference type="Pfam" id="PF01590">
    <property type="entry name" value="GAF"/>
    <property type="match status" value="1"/>
</dbReference>
<dbReference type="InterPro" id="IPR003018">
    <property type="entry name" value="GAF"/>
</dbReference>
<keyword evidence="1" id="KW-0600">Photoreceptor protein</keyword>
<sequence length="510" mass="58073">MQPLQEKNYDSEFCGSIPLHLINLIQPHGILLILDKNTFTIVQVSENIEGVLNIPVKKIIGQPLSAFIDESVMEALRSKTDKWDIKDRVSINVELKAGEQQKMFSATLYVKDGYVMMELEENTAATAMQSFIHIYQEVKYIMAVLKEAGNTQEIGKIATAEIKKLSGFDRVMLYQFDKDWNGIVIGEAREPDMEPYLNLRFPASDIPKQSRDLYFKNPYRVIPNRDFTPARLVPVVNPMTKTFTDLSESILRSVPSVHVEYLRNMQVMASMSTAIIIHNKLWGLISCHHKTPLYPGYEMRSAFELLANIISVQLTAKESEKELSYRSQLNMLNGKLIELMYASKDFIKGLMVKTPTLMNLFAATGVSIYYEGEMHVIGNTPKTEQIRELIKWLQIQKIDKVFATDSLPRSFSKSQEYAGVGSGIIALPISYRKGEYVIGFRPEVIQTVDWGGNPNERIQFEPDGKTYHPRNSFAAWKETVKHTSLPWSAQEIEAAESLRTAILERILSDR</sequence>
<evidence type="ECO:0000256" key="4">
    <source>
        <dbReference type="ARBA" id="ARBA00023170"/>
    </source>
</evidence>
<evidence type="ECO:0000256" key="1">
    <source>
        <dbReference type="ARBA" id="ARBA00022543"/>
    </source>
</evidence>
<evidence type="ECO:0000259" key="5">
    <source>
        <dbReference type="PROSITE" id="PS50046"/>
    </source>
</evidence>
<dbReference type="InterPro" id="IPR043150">
    <property type="entry name" value="Phytochrome_PHY_sf"/>
</dbReference>
<protein>
    <submittedName>
        <fullName evidence="6">GAF domain-containing protein</fullName>
    </submittedName>
</protein>
<comment type="caution">
    <text evidence="6">The sequence shown here is derived from an EMBL/GenBank/DDBJ whole genome shotgun (WGS) entry which is preliminary data.</text>
</comment>
<dbReference type="PANTHER" id="PTHR43065:SF42">
    <property type="entry name" value="TWO-COMPONENT SENSOR PPRA"/>
    <property type="match status" value="1"/>
</dbReference>
<keyword evidence="4" id="KW-0675">Receptor</keyword>
<evidence type="ECO:0000313" key="7">
    <source>
        <dbReference type="Proteomes" id="UP001168528"/>
    </source>
</evidence>
<dbReference type="Proteomes" id="UP001168528">
    <property type="component" value="Unassembled WGS sequence"/>
</dbReference>
<dbReference type="InterPro" id="IPR035965">
    <property type="entry name" value="PAS-like_dom_sf"/>
</dbReference>
<dbReference type="EMBL" id="JAUKPO010000008">
    <property type="protein sequence ID" value="MDO1447724.1"/>
    <property type="molecule type" value="Genomic_DNA"/>
</dbReference>
<gene>
    <name evidence="6" type="ORF">Q0590_15745</name>
</gene>
<dbReference type="InterPro" id="IPR013654">
    <property type="entry name" value="PAS_2"/>
</dbReference>
<proteinExistence type="predicted"/>
<keyword evidence="2" id="KW-0716">Sensory transduction</keyword>
<organism evidence="6 7">
    <name type="scientific">Rhodocytophaga aerolata</name>
    <dbReference type="NCBI Taxonomy" id="455078"/>
    <lineage>
        <taxon>Bacteria</taxon>
        <taxon>Pseudomonadati</taxon>
        <taxon>Bacteroidota</taxon>
        <taxon>Cytophagia</taxon>
        <taxon>Cytophagales</taxon>
        <taxon>Rhodocytophagaceae</taxon>
        <taxon>Rhodocytophaga</taxon>
    </lineage>
</organism>
<dbReference type="RefSeq" id="WP_302038528.1">
    <property type="nucleotide sequence ID" value="NZ_JAUKPO010000008.1"/>
</dbReference>
<reference evidence="6" key="1">
    <citation type="submission" date="2023-07" db="EMBL/GenBank/DDBJ databases">
        <title>The genome sequence of Rhodocytophaga aerolata KACC 12507.</title>
        <authorList>
            <person name="Zhang X."/>
        </authorList>
    </citation>
    <scope>NUCLEOTIDE SEQUENCE</scope>
    <source>
        <strain evidence="6">KACC 12507</strain>
    </source>
</reference>
<dbReference type="InterPro" id="IPR029016">
    <property type="entry name" value="GAF-like_dom_sf"/>
</dbReference>
<evidence type="ECO:0000256" key="2">
    <source>
        <dbReference type="ARBA" id="ARBA00022606"/>
    </source>
</evidence>
<dbReference type="InterPro" id="IPR016132">
    <property type="entry name" value="Phyto_chromo_attachment"/>
</dbReference>
<name>A0ABT8R6Z4_9BACT</name>
<evidence type="ECO:0000256" key="3">
    <source>
        <dbReference type="ARBA" id="ARBA00022991"/>
    </source>
</evidence>
<dbReference type="PRINTS" id="PR01033">
    <property type="entry name" value="PHYTOCHROME"/>
</dbReference>
<feature type="domain" description="Phytochrome chromophore attachment site" evidence="5">
    <location>
        <begin position="150"/>
        <end position="308"/>
    </location>
</feature>
<dbReference type="SUPFAM" id="SSF55785">
    <property type="entry name" value="PYP-like sensor domain (PAS domain)"/>
    <property type="match status" value="1"/>
</dbReference>
<accession>A0ABT8R6Z4</accession>
<keyword evidence="3" id="KW-0157">Chromophore</keyword>
<dbReference type="InterPro" id="IPR013515">
    <property type="entry name" value="Phytochrome_cen-reg"/>
</dbReference>